<reference evidence="20 21" key="1">
    <citation type="submission" date="2021-02" db="EMBL/GenBank/DDBJ databases">
        <title>Safari Cat Assemblies.</title>
        <authorList>
            <person name="Bredemeyer K.R."/>
            <person name="Murphy W.J."/>
        </authorList>
    </citation>
    <scope>NUCLEOTIDE SEQUENCE [LARGE SCALE GENOMIC DNA]</scope>
</reference>
<feature type="transmembrane region" description="Helical" evidence="17">
    <location>
        <begin position="652"/>
        <end position="674"/>
    </location>
</feature>
<feature type="domain" description="Mitochondrial outer membrane transport complex Sam37/metaxin N-terminal" evidence="18">
    <location>
        <begin position="457"/>
        <end position="524"/>
    </location>
</feature>
<evidence type="ECO:0000313" key="20">
    <source>
        <dbReference type="Ensembl" id="ENSFCTP00005015529.1"/>
    </source>
</evidence>
<keyword evidence="11 17" id="KW-0472">Membrane</keyword>
<name>A0ABI7X053_FELCA</name>
<organism evidence="20 21">
    <name type="scientific">Felis catus</name>
    <name type="common">Cat</name>
    <name type="synonym">Felis silvestris catus</name>
    <dbReference type="NCBI Taxonomy" id="9685"/>
    <lineage>
        <taxon>Eukaryota</taxon>
        <taxon>Metazoa</taxon>
        <taxon>Chordata</taxon>
        <taxon>Craniata</taxon>
        <taxon>Vertebrata</taxon>
        <taxon>Euteleostomi</taxon>
        <taxon>Mammalia</taxon>
        <taxon>Eutheria</taxon>
        <taxon>Laurasiatheria</taxon>
        <taxon>Carnivora</taxon>
        <taxon>Feliformia</taxon>
        <taxon>Felidae</taxon>
        <taxon>Felinae</taxon>
        <taxon>Felis</taxon>
    </lineage>
</organism>
<evidence type="ECO:0000256" key="1">
    <source>
        <dbReference type="ARBA" id="ARBA00004294"/>
    </source>
</evidence>
<keyword evidence="4" id="KW-1017">Isopeptide bond</keyword>
<keyword evidence="5 17" id="KW-0812">Transmembrane</keyword>
<dbReference type="InterPro" id="IPR019564">
    <property type="entry name" value="Sam37/metaxin_N"/>
</dbReference>
<keyword evidence="9 17" id="KW-1133">Transmembrane helix</keyword>
<evidence type="ECO:0000256" key="8">
    <source>
        <dbReference type="ARBA" id="ARBA00022927"/>
    </source>
</evidence>
<dbReference type="InterPro" id="IPR040079">
    <property type="entry name" value="Glutathione_S-Trfase"/>
</dbReference>
<evidence type="ECO:0000256" key="11">
    <source>
        <dbReference type="ARBA" id="ARBA00023136"/>
    </source>
</evidence>
<dbReference type="CDD" id="cd03212">
    <property type="entry name" value="GST_C_Metaxin1_3"/>
    <property type="match status" value="1"/>
</dbReference>
<feature type="region of interest" description="Disordered" evidence="16">
    <location>
        <begin position="434"/>
        <end position="458"/>
    </location>
</feature>
<evidence type="ECO:0000256" key="9">
    <source>
        <dbReference type="ARBA" id="ARBA00022989"/>
    </source>
</evidence>
<keyword evidence="21" id="KW-1185">Reference proteome</keyword>
<dbReference type="GeneTree" id="ENSGT00950000182919"/>
<evidence type="ECO:0000256" key="2">
    <source>
        <dbReference type="ARBA" id="ARBA00009170"/>
    </source>
</evidence>
<reference evidence="20" key="2">
    <citation type="submission" date="2025-08" db="UniProtKB">
        <authorList>
            <consortium name="Ensembl"/>
        </authorList>
    </citation>
    <scope>IDENTIFICATION</scope>
    <source>
        <strain evidence="20">breed Abyssinian</strain>
    </source>
</reference>
<evidence type="ECO:0000256" key="3">
    <source>
        <dbReference type="ARBA" id="ARBA00022448"/>
    </source>
</evidence>
<feature type="compositionally biased region" description="Basic residues" evidence="16">
    <location>
        <begin position="9"/>
        <end position="20"/>
    </location>
</feature>
<dbReference type="SUPFAM" id="SSF47616">
    <property type="entry name" value="GST C-terminal domain-like"/>
    <property type="match status" value="1"/>
</dbReference>
<evidence type="ECO:0000256" key="6">
    <source>
        <dbReference type="ARBA" id="ARBA00022787"/>
    </source>
</evidence>
<reference evidence="20" key="3">
    <citation type="submission" date="2025-09" db="UniProtKB">
        <authorList>
            <consortium name="Ensembl"/>
        </authorList>
    </citation>
    <scope>IDENTIFICATION</scope>
    <source>
        <strain evidence="20">breed Abyssinian</strain>
    </source>
</reference>
<comment type="subcellular location">
    <subcellularLocation>
        <location evidence="1">Mitochondrion outer membrane</location>
    </subcellularLocation>
</comment>
<evidence type="ECO:0000256" key="13">
    <source>
        <dbReference type="ARBA" id="ARBA00039748"/>
    </source>
</evidence>
<feature type="compositionally biased region" description="Low complexity" evidence="16">
    <location>
        <begin position="93"/>
        <end position="102"/>
    </location>
</feature>
<accession>A0ABI7X053</accession>
<feature type="domain" description="Metaxin glutathione S-transferase" evidence="19">
    <location>
        <begin position="554"/>
        <end position="617"/>
    </location>
</feature>
<dbReference type="SFLD" id="SFLDG01180">
    <property type="entry name" value="SUF1"/>
    <property type="match status" value="1"/>
</dbReference>
<comment type="similarity">
    <text evidence="2">Belongs to the metaxin family.</text>
</comment>
<dbReference type="PANTHER" id="PTHR12289:SF34">
    <property type="entry name" value="METAXIN-1"/>
    <property type="match status" value="1"/>
</dbReference>
<keyword evidence="8" id="KW-0653">Protein transport</keyword>
<proteinExistence type="inferred from homology"/>
<keyword evidence="3" id="KW-0813">Transport</keyword>
<feature type="compositionally biased region" description="Low complexity" evidence="16">
    <location>
        <begin position="74"/>
        <end position="84"/>
    </location>
</feature>
<dbReference type="InterPro" id="IPR033468">
    <property type="entry name" value="Metaxin_GST"/>
</dbReference>
<evidence type="ECO:0000256" key="5">
    <source>
        <dbReference type="ARBA" id="ARBA00022692"/>
    </source>
</evidence>
<comment type="function">
    <text evidence="12">Involved in transport of proteins into the mitochondrion. Essential for embryonic development.</text>
</comment>
<dbReference type="InterPro" id="IPR050931">
    <property type="entry name" value="Mito_Protein_Transport_Metaxin"/>
</dbReference>
<dbReference type="Ensembl" id="ENSFCTT00005023758.1">
    <property type="protein sequence ID" value="ENSFCTP00005015529.1"/>
    <property type="gene ID" value="ENSFCTG00005008496.1"/>
</dbReference>
<keyword evidence="6" id="KW-1000">Mitochondrion outer membrane</keyword>
<evidence type="ECO:0000256" key="15">
    <source>
        <dbReference type="ARBA" id="ARBA00046575"/>
    </source>
</evidence>
<evidence type="ECO:0000313" key="21">
    <source>
        <dbReference type="Proteomes" id="UP000823872"/>
    </source>
</evidence>
<sequence length="697" mass="74152">PPLFCFHGDRRRGARSKHNALWKTCGAGDPPAAPAPGRAPRGPGAAQAACRFARAPRARPDAQHPLGRDPPRPRGSGAPRGQGAQPPPRGPGREPSPTSGAASGAGGGRPPPKPAAPPRPAPPRFAPPRPASPRLASPRLASPAASPRPAPRAARGAGLGGGAARGAGGSAAGGGASGTEGGQDGGAHGAVLLVGGLGAAVSGPGQSGRADLCQIYWCPTQGVQDHQPLAEPFRDSACPSDQSRRGHLGATQDHHPSSKRGSGSRGHVGTNLTQDVQRGLLRCGRLRHGARVQRAVVAPGPWNETEQIAKTWALREPARGPWFLRPGLRPTLHLSSTAPALWCPDWEVPVRKLPSAGVLPAFRGDSRSRSWFAAGAFLSPQRAPDLEGQQAPRPRLSANSNRLLDGPRRGGLGGKSCLASLCYTQGPVRVVPDRMPPSLGKGPWSLPASPSRSSPPQKYNADYDLSARQGADTLAFMSLLEEKLLPVLIHTFWVDTKNYVEVTRKWYAEAMPFPLNFFLPGRMQRQFMERLQLLCGEHRPENEEELEKELYQEARECLTLLSQRLGSQKFFFGDAPASLDAFVFGYLAPLLQARLPSGRLQAHLRGLHNLCAYCAHILSLYFPWDGAEVPPPRQTPAGPEAEEEPYRRRNQVLSVLAGLAAMAGYALLSGIVSIQRAAPARAPGTRSLSMADEEEDE</sequence>
<dbReference type="Proteomes" id="UP000823872">
    <property type="component" value="Chromosome F1"/>
</dbReference>
<feature type="compositionally biased region" description="Pro residues" evidence="16">
    <location>
        <begin position="109"/>
        <end position="131"/>
    </location>
</feature>
<comment type="subunit">
    <text evidence="15">Interacts with MTX2/metaxin-2. Associates with the mitochondrial contact site and cristae organizing system (MICOS) complex, composed of at least MICOS10/MIC10, CHCHD3/MIC19, CHCHD6/MIC25, APOOL/MIC27, IMMT/MIC60, APOO/MIC23/MIC26 and QIL1/MIC13. This complex was also known under the names MINOS or MitOS complex. The MICOS complex associates with mitochondrial outer membrane proteins SAMM50, MTX1 and MTX2 (together described as components of the mitochondrial outer membrane sorting assembly machinery (SAM) complex) and DNAJC11, mitochondrial inner membrane protein TMEM11 and with HSPA9. The MICOS and SAM complexes together with DNAJC11 are part of a large protein complex spanning both membranes termed the mitochondrial intermembrane space bridging (MIB) complex. Interacts with ARMC1.</text>
</comment>
<evidence type="ECO:0000259" key="19">
    <source>
        <dbReference type="Pfam" id="PF17171"/>
    </source>
</evidence>
<dbReference type="PANTHER" id="PTHR12289">
    <property type="entry name" value="METAXIN RELATED"/>
    <property type="match status" value="1"/>
</dbReference>
<evidence type="ECO:0000256" key="10">
    <source>
        <dbReference type="ARBA" id="ARBA00023128"/>
    </source>
</evidence>
<dbReference type="SFLD" id="SFLDS00019">
    <property type="entry name" value="Glutathione_Transferase_(cytos"/>
    <property type="match status" value="1"/>
</dbReference>
<dbReference type="Pfam" id="PF17171">
    <property type="entry name" value="GST_C_6"/>
    <property type="match status" value="1"/>
</dbReference>
<protein>
    <recommendedName>
        <fullName evidence="13">Metaxin-1</fullName>
    </recommendedName>
    <alternativeName>
        <fullName evidence="14">Mitochondrial outer membrane import complex protein 1</fullName>
    </alternativeName>
</protein>
<feature type="compositionally biased region" description="Low complexity" evidence="16">
    <location>
        <begin position="443"/>
        <end position="456"/>
    </location>
</feature>
<dbReference type="Pfam" id="PF10568">
    <property type="entry name" value="Tom37"/>
    <property type="match status" value="1"/>
</dbReference>
<feature type="region of interest" description="Disordered" evidence="16">
    <location>
        <begin position="1"/>
        <end position="183"/>
    </location>
</feature>
<dbReference type="InterPro" id="IPR036282">
    <property type="entry name" value="Glutathione-S-Trfase_C_sf"/>
</dbReference>
<feature type="region of interest" description="Disordered" evidence="16">
    <location>
        <begin position="230"/>
        <end position="271"/>
    </location>
</feature>
<feature type="compositionally biased region" description="Basic and acidic residues" evidence="16">
    <location>
        <begin position="58"/>
        <end position="72"/>
    </location>
</feature>
<feature type="compositionally biased region" description="Low complexity" evidence="16">
    <location>
        <begin position="26"/>
        <end position="55"/>
    </location>
</feature>
<evidence type="ECO:0000256" key="4">
    <source>
        <dbReference type="ARBA" id="ARBA00022499"/>
    </source>
</evidence>
<feature type="compositionally biased region" description="Gly residues" evidence="16">
    <location>
        <begin position="157"/>
        <end position="183"/>
    </location>
</feature>
<keyword evidence="10" id="KW-0496">Mitochondrion</keyword>
<feature type="region of interest" description="Disordered" evidence="16">
    <location>
        <begin position="382"/>
        <end position="409"/>
    </location>
</feature>
<evidence type="ECO:0000256" key="12">
    <source>
        <dbReference type="ARBA" id="ARBA00037753"/>
    </source>
</evidence>
<evidence type="ECO:0000256" key="14">
    <source>
        <dbReference type="ARBA" id="ARBA00042095"/>
    </source>
</evidence>
<evidence type="ECO:0000256" key="7">
    <source>
        <dbReference type="ARBA" id="ARBA00022843"/>
    </source>
</evidence>
<keyword evidence="7" id="KW-0832">Ubl conjugation</keyword>
<feature type="compositionally biased region" description="Low complexity" evidence="16">
    <location>
        <begin position="132"/>
        <end position="156"/>
    </location>
</feature>
<evidence type="ECO:0000256" key="16">
    <source>
        <dbReference type="SAM" id="MobiDB-lite"/>
    </source>
</evidence>
<evidence type="ECO:0000259" key="18">
    <source>
        <dbReference type="Pfam" id="PF10568"/>
    </source>
</evidence>
<evidence type="ECO:0000256" key="17">
    <source>
        <dbReference type="SAM" id="Phobius"/>
    </source>
</evidence>